<dbReference type="InterPro" id="IPR027379">
    <property type="entry name" value="CLS_N"/>
</dbReference>
<evidence type="ECO:0000256" key="8">
    <source>
        <dbReference type="ARBA" id="ARBA00023098"/>
    </source>
</evidence>
<dbReference type="SUPFAM" id="SSF56024">
    <property type="entry name" value="Phospholipase D/nuclease"/>
    <property type="match status" value="2"/>
</dbReference>
<dbReference type="SMART" id="SM00155">
    <property type="entry name" value="PLDc"/>
    <property type="match status" value="2"/>
</dbReference>
<dbReference type="EMBL" id="CP136522">
    <property type="protein sequence ID" value="WOT06999.1"/>
    <property type="molecule type" value="Genomic_DNA"/>
</dbReference>
<gene>
    <name evidence="14" type="primary">cls</name>
    <name evidence="12" type="synonym">clsA</name>
    <name evidence="14" type="ORF">RGE70_09740</name>
</gene>
<keyword evidence="10 12" id="KW-0594">Phospholipid biosynthesis</keyword>
<evidence type="ECO:0000256" key="9">
    <source>
        <dbReference type="ARBA" id="ARBA00023136"/>
    </source>
</evidence>
<dbReference type="EC" id="2.7.8.-" evidence="12"/>
<comment type="subcellular location">
    <subcellularLocation>
        <location evidence="1 12">Cell membrane</location>
        <topology evidence="1 12">Multi-pass membrane protein</topology>
    </subcellularLocation>
</comment>
<keyword evidence="4 12" id="KW-0808">Transferase</keyword>
<evidence type="ECO:0000313" key="15">
    <source>
        <dbReference type="Proteomes" id="UP001529491"/>
    </source>
</evidence>
<evidence type="ECO:0000313" key="14">
    <source>
        <dbReference type="EMBL" id="WOT06999.1"/>
    </source>
</evidence>
<dbReference type="Pfam" id="PF13396">
    <property type="entry name" value="PLDc_N"/>
    <property type="match status" value="1"/>
</dbReference>
<keyword evidence="9 12" id="KW-0472">Membrane</keyword>
<proteinExistence type="inferred from homology"/>
<keyword evidence="3 12" id="KW-0444">Lipid biosynthesis</keyword>
<sequence length="485" mass="54875">MDQFYQVFTVASVFVSWLVIAAVSIRVVIKRQAISVSLAWLMIIYIVPLGGVFAYLLFGELNLGKKRAARGQQMFAPYEQWLSNLYQMRQYVPQLSSYHGQSISAIAEKQLGIPALADNQLTLLKQPNDILSNLINDINNAQISIHLEFYIWHPGGKADDVAQALINKAKNGVSVRLLLDAAGSRTFFKSQWPSRLQKAGVVVVKALEVAPLRMLFRRLDLRLHRKIVVIDNTVAYTGSMNLVDTKFFNRTAGVGEWVDVMVRITGTTVPVLNSIYAWDWEVETNERLLPDLPKCLSHKNDDIIDLVQVIPSGPGMREEVIHRVLLQCIYQAHKSIVITTPYFVPSENLQLALVIAAQRNVAVHIIIPDKNDSLMVEWASRSFFSELLDAGVNIHRFKGGLLHTKSVMIDDNHCLVGTVNLDMRSLWLNFEVTLAVDDLKFTQDLQQLQQSYIANSDSVCPNVWQQRPFIHRVIERIFSLFSPLL</sequence>
<evidence type="ECO:0000256" key="7">
    <source>
        <dbReference type="ARBA" id="ARBA00022989"/>
    </source>
</evidence>
<comment type="catalytic activity">
    <reaction evidence="12">
        <text>2 a 1,2-diacyl-sn-glycero-3-phospho-(1'-sn-glycerol) = a cardiolipin + glycerol</text>
        <dbReference type="Rhea" id="RHEA:31451"/>
        <dbReference type="ChEBI" id="CHEBI:17754"/>
        <dbReference type="ChEBI" id="CHEBI:62237"/>
        <dbReference type="ChEBI" id="CHEBI:64716"/>
    </reaction>
</comment>
<dbReference type="InterPro" id="IPR025202">
    <property type="entry name" value="PLD-like_dom"/>
</dbReference>
<dbReference type="PROSITE" id="PS50035">
    <property type="entry name" value="PLD"/>
    <property type="match status" value="2"/>
</dbReference>
<evidence type="ECO:0000256" key="11">
    <source>
        <dbReference type="ARBA" id="ARBA00023264"/>
    </source>
</evidence>
<feature type="active site" evidence="12">
    <location>
        <position position="405"/>
    </location>
</feature>
<keyword evidence="11 12" id="KW-1208">Phospholipid metabolism</keyword>
<dbReference type="Gene3D" id="3.30.870.10">
    <property type="entry name" value="Endonuclease Chain A"/>
    <property type="match status" value="2"/>
</dbReference>
<organism evidence="14 15">
    <name type="scientific">Shewanella youngdeokensis</name>
    <dbReference type="NCBI Taxonomy" id="2999068"/>
    <lineage>
        <taxon>Bacteria</taxon>
        <taxon>Pseudomonadati</taxon>
        <taxon>Pseudomonadota</taxon>
        <taxon>Gammaproteobacteria</taxon>
        <taxon>Alteromonadales</taxon>
        <taxon>Shewanellaceae</taxon>
        <taxon>Shewanella</taxon>
    </lineage>
</organism>
<evidence type="ECO:0000256" key="3">
    <source>
        <dbReference type="ARBA" id="ARBA00022516"/>
    </source>
</evidence>
<dbReference type="Pfam" id="PF13091">
    <property type="entry name" value="PLDc_2"/>
    <property type="match status" value="2"/>
</dbReference>
<evidence type="ECO:0000256" key="2">
    <source>
        <dbReference type="ARBA" id="ARBA00022475"/>
    </source>
</evidence>
<comment type="function">
    <text evidence="12">Catalyzes the reversible phosphatidyl group transfer from one phosphatidylglycerol molecule to another to form cardiolipin (CL) (diphosphatidylglycerol) and glycerol.</text>
</comment>
<dbReference type="HAMAP" id="MF_00190">
    <property type="entry name" value="Cardiolipin_synth_ClsA"/>
    <property type="match status" value="1"/>
</dbReference>
<dbReference type="Proteomes" id="UP001529491">
    <property type="component" value="Chromosome"/>
</dbReference>
<feature type="domain" description="PLD phosphodiesterase" evidence="13">
    <location>
        <begin position="219"/>
        <end position="246"/>
    </location>
</feature>
<evidence type="ECO:0000256" key="4">
    <source>
        <dbReference type="ARBA" id="ARBA00022679"/>
    </source>
</evidence>
<dbReference type="InterPro" id="IPR030840">
    <property type="entry name" value="CL_synthase_A"/>
</dbReference>
<evidence type="ECO:0000256" key="6">
    <source>
        <dbReference type="ARBA" id="ARBA00022737"/>
    </source>
</evidence>
<evidence type="ECO:0000256" key="1">
    <source>
        <dbReference type="ARBA" id="ARBA00004651"/>
    </source>
</evidence>
<feature type="transmembrane region" description="Helical" evidence="12">
    <location>
        <begin position="6"/>
        <end position="29"/>
    </location>
</feature>
<dbReference type="PANTHER" id="PTHR21248:SF22">
    <property type="entry name" value="PHOSPHOLIPASE D"/>
    <property type="match status" value="1"/>
</dbReference>
<evidence type="ECO:0000259" key="13">
    <source>
        <dbReference type="PROSITE" id="PS50035"/>
    </source>
</evidence>
<comment type="similarity">
    <text evidence="12">Belongs to the phospholipase D family. Cardiolipin synthase subfamily. ClsA sub-subfamily.</text>
</comment>
<feature type="active site" evidence="12">
    <location>
        <position position="224"/>
    </location>
</feature>
<feature type="active site" evidence="12">
    <location>
        <position position="403"/>
    </location>
</feature>
<keyword evidence="5 12" id="KW-0812">Transmembrane</keyword>
<accession>A0ABZ0K4C4</accession>
<feature type="transmembrane region" description="Helical" evidence="12">
    <location>
        <begin position="36"/>
        <end position="58"/>
    </location>
</feature>
<reference evidence="14 15" key="1">
    <citation type="submission" date="2023-10" db="EMBL/GenBank/DDBJ databases">
        <title>Complete genome sequence of Shewanella sp. DAU334.</title>
        <authorList>
            <person name="Lee Y.-S."/>
            <person name="Jeong H.-R."/>
            <person name="Hwang E.-J."/>
            <person name="Choi Y.-L."/>
            <person name="Kim G.-D."/>
        </authorList>
    </citation>
    <scope>NUCLEOTIDE SEQUENCE [LARGE SCALE GENOMIC DNA]</scope>
    <source>
        <strain evidence="14 15">DAU334</strain>
    </source>
</reference>
<feature type="domain" description="PLD phosphodiesterase" evidence="13">
    <location>
        <begin position="398"/>
        <end position="425"/>
    </location>
</feature>
<dbReference type="RefSeq" id="WP_310472958.1">
    <property type="nucleotide sequence ID" value="NZ_CP136522.1"/>
</dbReference>
<evidence type="ECO:0000256" key="12">
    <source>
        <dbReference type="HAMAP-Rule" id="MF_00190"/>
    </source>
</evidence>
<feature type="active site" evidence="12">
    <location>
        <position position="410"/>
    </location>
</feature>
<keyword evidence="7 12" id="KW-1133">Transmembrane helix</keyword>
<keyword evidence="6" id="KW-0677">Repeat</keyword>
<dbReference type="InterPro" id="IPR001736">
    <property type="entry name" value="PLipase_D/transphosphatidylase"/>
</dbReference>
<evidence type="ECO:0000256" key="5">
    <source>
        <dbReference type="ARBA" id="ARBA00022692"/>
    </source>
</evidence>
<dbReference type="PANTHER" id="PTHR21248">
    <property type="entry name" value="CARDIOLIPIN SYNTHASE"/>
    <property type="match status" value="1"/>
</dbReference>
<keyword evidence="8 12" id="KW-0443">Lipid metabolism</keyword>
<dbReference type="NCBIfam" id="TIGR04265">
    <property type="entry name" value="bac_cardiolipin"/>
    <property type="match status" value="1"/>
</dbReference>
<dbReference type="CDD" id="cd09158">
    <property type="entry name" value="PLDc_EcCLS_like_2"/>
    <property type="match status" value="1"/>
</dbReference>
<feature type="active site" evidence="12">
    <location>
        <position position="231"/>
    </location>
</feature>
<protein>
    <recommendedName>
        <fullName evidence="12">Cardiolipin synthase A</fullName>
        <shortName evidence="12">CL synthase</shortName>
        <ecNumber evidence="12">2.7.8.-</ecNumber>
    </recommendedName>
</protein>
<feature type="active site" evidence="12">
    <location>
        <position position="226"/>
    </location>
</feature>
<dbReference type="InterPro" id="IPR022924">
    <property type="entry name" value="Cardiolipin_synthase"/>
</dbReference>
<evidence type="ECO:0000256" key="10">
    <source>
        <dbReference type="ARBA" id="ARBA00023209"/>
    </source>
</evidence>
<dbReference type="CDD" id="cd09152">
    <property type="entry name" value="PLDc_EcCLS_like_1"/>
    <property type="match status" value="1"/>
</dbReference>
<keyword evidence="2 12" id="KW-1003">Cell membrane</keyword>
<keyword evidence="15" id="KW-1185">Reference proteome</keyword>
<name>A0ABZ0K4C4_9GAMM</name>